<dbReference type="PANTHER" id="PTHR36805">
    <property type="entry name" value="AGENET DOMAIN-CONTAINING PROTEIN"/>
    <property type="match status" value="1"/>
</dbReference>
<evidence type="ECO:0000259" key="2">
    <source>
        <dbReference type="SMART" id="SM00743"/>
    </source>
</evidence>
<dbReference type="AlphaFoldDB" id="A0A8X7ZDP4"/>
<sequence>MITHLEISISVAIQFDGQSWMRMTFLLKWVSLQRQDLLLKVTVVLGSVARYEHRLLASIQSYILFHNLLVKPVSIIDIARRDSGMQYALQFYDFPDEKLNWTKLYQYPKPRLKNTERQLMVRPYFPSVYLESKLSEIKTISEVVVVVNDVWKVGDFVDWWTDCCYWSGRLTKELGNDKYQIDLFPPPAGEGSSYEASSKDFRPSLSWSPDNGWTVPIPSAEMVKLMGVEMVKLLGSSAISIVLWDRQSSSMCSVDQTCKSSDLILGLYLLDMGSMMVAGSSTNLAVHAADKMRKDPEDTVRASYELNASPSSHIATSRSELLGIGPLNPAASNETRTPGRNIVLGVTNGGAAKSEVAVDAGGEDNDDNDPPLKKMRTDGGICSDSTCSDTIGAAILDLEVLVNRVKWMKDALKFGMPLSNTARLSWKFLEHRGPSRPE</sequence>
<evidence type="ECO:0000313" key="4">
    <source>
        <dbReference type="Proteomes" id="UP000886885"/>
    </source>
</evidence>
<name>A0A8X7ZDP4_POPTO</name>
<feature type="domain" description="Agenet" evidence="2">
    <location>
        <begin position="149"/>
        <end position="209"/>
    </location>
</feature>
<gene>
    <name evidence="3" type="ORF">POTOM_032012</name>
</gene>
<keyword evidence="4" id="KW-1185">Reference proteome</keyword>
<evidence type="ECO:0000313" key="3">
    <source>
        <dbReference type="EMBL" id="KAG6764538.1"/>
    </source>
</evidence>
<reference evidence="3" key="1">
    <citation type="journal article" date="2020" name="bioRxiv">
        <title>Hybrid origin of Populus tomentosa Carr. identified through genome sequencing and phylogenomic analysis.</title>
        <authorList>
            <person name="An X."/>
            <person name="Gao K."/>
            <person name="Chen Z."/>
            <person name="Li J."/>
            <person name="Yang X."/>
            <person name="Yang X."/>
            <person name="Zhou J."/>
            <person name="Guo T."/>
            <person name="Zhao T."/>
            <person name="Huang S."/>
            <person name="Miao D."/>
            <person name="Khan W.U."/>
            <person name="Rao P."/>
            <person name="Ye M."/>
            <person name="Lei B."/>
            <person name="Liao W."/>
            <person name="Wang J."/>
            <person name="Ji L."/>
            <person name="Li Y."/>
            <person name="Guo B."/>
            <person name="Mustafa N.S."/>
            <person name="Li S."/>
            <person name="Yun Q."/>
            <person name="Keller S.R."/>
            <person name="Mao J."/>
            <person name="Zhang R."/>
            <person name="Strauss S.H."/>
        </authorList>
    </citation>
    <scope>NUCLEOTIDE SEQUENCE</scope>
    <source>
        <strain evidence="3">GM15</strain>
        <tissue evidence="3">Leaf</tissue>
    </source>
</reference>
<evidence type="ECO:0000256" key="1">
    <source>
        <dbReference type="SAM" id="MobiDB-lite"/>
    </source>
</evidence>
<comment type="caution">
    <text evidence="3">The sequence shown here is derived from an EMBL/GenBank/DDBJ whole genome shotgun (WGS) entry which is preliminary data.</text>
</comment>
<feature type="region of interest" description="Disordered" evidence="1">
    <location>
        <begin position="359"/>
        <end position="379"/>
    </location>
</feature>
<dbReference type="SMART" id="SM00743">
    <property type="entry name" value="Agenet"/>
    <property type="match status" value="1"/>
</dbReference>
<dbReference type="PANTHER" id="PTHR36805:SF7">
    <property type="entry name" value="AGENET DOMAIN-CONTAINING PROTEIN"/>
    <property type="match status" value="1"/>
</dbReference>
<accession>A0A8X7ZDP4</accession>
<protein>
    <recommendedName>
        <fullName evidence="2">Agenet domain-containing protein</fullName>
    </recommendedName>
</protein>
<organism evidence="3 4">
    <name type="scientific">Populus tomentosa</name>
    <name type="common">Chinese white poplar</name>
    <dbReference type="NCBI Taxonomy" id="118781"/>
    <lineage>
        <taxon>Eukaryota</taxon>
        <taxon>Viridiplantae</taxon>
        <taxon>Streptophyta</taxon>
        <taxon>Embryophyta</taxon>
        <taxon>Tracheophyta</taxon>
        <taxon>Spermatophyta</taxon>
        <taxon>Magnoliopsida</taxon>
        <taxon>eudicotyledons</taxon>
        <taxon>Gunneridae</taxon>
        <taxon>Pentapetalae</taxon>
        <taxon>rosids</taxon>
        <taxon>fabids</taxon>
        <taxon>Malpighiales</taxon>
        <taxon>Salicaceae</taxon>
        <taxon>Saliceae</taxon>
        <taxon>Populus</taxon>
    </lineage>
</organism>
<dbReference type="EMBL" id="JAAWWB010000016">
    <property type="protein sequence ID" value="KAG6764538.1"/>
    <property type="molecule type" value="Genomic_DNA"/>
</dbReference>
<dbReference type="Proteomes" id="UP000886885">
    <property type="component" value="Chromosome 8D"/>
</dbReference>
<dbReference type="InterPro" id="IPR014002">
    <property type="entry name" value="Agenet_dom_plant"/>
</dbReference>
<proteinExistence type="predicted"/>
<dbReference type="OrthoDB" id="1894168at2759"/>